<evidence type="ECO:0000313" key="2">
    <source>
        <dbReference type="EnsemblPlants" id="OMERI03G25000.1"/>
    </source>
</evidence>
<dbReference type="Proteomes" id="UP000008021">
    <property type="component" value="Chromosome 3"/>
</dbReference>
<organism evidence="2">
    <name type="scientific">Oryza meridionalis</name>
    <dbReference type="NCBI Taxonomy" id="40149"/>
    <lineage>
        <taxon>Eukaryota</taxon>
        <taxon>Viridiplantae</taxon>
        <taxon>Streptophyta</taxon>
        <taxon>Embryophyta</taxon>
        <taxon>Tracheophyta</taxon>
        <taxon>Spermatophyta</taxon>
        <taxon>Magnoliopsida</taxon>
        <taxon>Liliopsida</taxon>
        <taxon>Poales</taxon>
        <taxon>Poaceae</taxon>
        <taxon>BOP clade</taxon>
        <taxon>Oryzoideae</taxon>
        <taxon>Oryzeae</taxon>
        <taxon>Oryzinae</taxon>
        <taxon>Oryza</taxon>
    </lineage>
</organism>
<reference evidence="2" key="1">
    <citation type="submission" date="2015-04" db="UniProtKB">
        <authorList>
            <consortium name="EnsemblPlants"/>
        </authorList>
    </citation>
    <scope>IDENTIFICATION</scope>
</reference>
<dbReference type="EnsemblPlants" id="OMERI03G25000.1">
    <property type="protein sequence ID" value="OMERI03G25000.1"/>
    <property type="gene ID" value="OMERI03G25000"/>
</dbReference>
<proteinExistence type="predicted"/>
<evidence type="ECO:0000313" key="3">
    <source>
        <dbReference type="Proteomes" id="UP000008021"/>
    </source>
</evidence>
<dbReference type="PANTHER" id="PTHR33306">
    <property type="entry name" value="EXPRESSED PROTEIN-RELATED-RELATED"/>
    <property type="match status" value="1"/>
</dbReference>
<protein>
    <submittedName>
        <fullName evidence="2">Uncharacterized protein</fullName>
    </submittedName>
</protein>
<evidence type="ECO:0000256" key="1">
    <source>
        <dbReference type="SAM" id="Phobius"/>
    </source>
</evidence>
<reference evidence="2" key="2">
    <citation type="submission" date="2018-05" db="EMBL/GenBank/DDBJ databases">
        <title>OmerRS3 (Oryza meridionalis Reference Sequence Version 3).</title>
        <authorList>
            <person name="Zhang J."/>
            <person name="Kudrna D."/>
            <person name="Lee S."/>
            <person name="Talag J."/>
            <person name="Welchert J."/>
            <person name="Wing R.A."/>
        </authorList>
    </citation>
    <scope>NUCLEOTIDE SEQUENCE [LARGE SCALE GENOMIC DNA]</scope>
    <source>
        <strain evidence="2">cv. OR44</strain>
    </source>
</reference>
<sequence>MDESSDLQWRQGWLAVGLPPAPVVAVSAIVGFFLYLTWQMDEYEEQLRRRTQAGWVLLVLGAVALVLLGSHALVDAGGRVAVPVSWRWGGGYGGSGDDGGGGASPWAVAAVVAVLLVLASHKPSFQTFRPPWHYK</sequence>
<dbReference type="AlphaFoldDB" id="A0A0E0D488"/>
<keyword evidence="1" id="KW-0812">Transmembrane</keyword>
<keyword evidence="1" id="KW-1133">Transmembrane helix</keyword>
<feature type="transmembrane region" description="Helical" evidence="1">
    <location>
        <begin position="55"/>
        <end position="74"/>
    </location>
</feature>
<keyword evidence="3" id="KW-1185">Reference proteome</keyword>
<keyword evidence="1" id="KW-0472">Membrane</keyword>
<accession>A0A0E0D488</accession>
<name>A0A0E0D488_9ORYZ</name>
<dbReference type="eggNOG" id="ENOG502R3K2">
    <property type="taxonomic scope" value="Eukaryota"/>
</dbReference>
<dbReference type="PANTHER" id="PTHR33306:SF38">
    <property type="entry name" value="EXPRESSED PROTEIN"/>
    <property type="match status" value="1"/>
</dbReference>
<feature type="transmembrane region" description="Helical" evidence="1">
    <location>
        <begin position="12"/>
        <end position="35"/>
    </location>
</feature>
<feature type="transmembrane region" description="Helical" evidence="1">
    <location>
        <begin position="103"/>
        <end position="119"/>
    </location>
</feature>
<dbReference type="HOGENOM" id="CLU_1889156_0_0_1"/>
<dbReference type="Gramene" id="OMERI03G25000.1">
    <property type="protein sequence ID" value="OMERI03G25000.1"/>
    <property type="gene ID" value="OMERI03G25000"/>
</dbReference>